<evidence type="ECO:0000256" key="1">
    <source>
        <dbReference type="SAM" id="Phobius"/>
    </source>
</evidence>
<feature type="transmembrane region" description="Helical" evidence="1">
    <location>
        <begin position="27"/>
        <end position="53"/>
    </location>
</feature>
<evidence type="ECO:0000313" key="2">
    <source>
        <dbReference type="EMBL" id="QFG02547.1"/>
    </source>
</evidence>
<accession>A0ABX6BZV9</accession>
<feature type="transmembrane region" description="Helical" evidence="1">
    <location>
        <begin position="74"/>
        <end position="92"/>
    </location>
</feature>
<gene>
    <name evidence="2" type="ORF">Tbon_04320</name>
</gene>
<dbReference type="EMBL" id="CP042829">
    <property type="protein sequence ID" value="QFG02547.1"/>
    <property type="molecule type" value="Genomic_DNA"/>
</dbReference>
<keyword evidence="1" id="KW-0472">Membrane</keyword>
<dbReference type="Proteomes" id="UP000326331">
    <property type="component" value="Chromosome"/>
</dbReference>
<feature type="transmembrane region" description="Helical" evidence="1">
    <location>
        <begin position="157"/>
        <end position="175"/>
    </location>
</feature>
<dbReference type="InterPro" id="IPR018729">
    <property type="entry name" value="DUF2269_transmembrane"/>
</dbReference>
<evidence type="ECO:0000313" key="3">
    <source>
        <dbReference type="Proteomes" id="UP000326331"/>
    </source>
</evidence>
<reference evidence="2 3" key="2">
    <citation type="submission" date="2019-10" db="EMBL/GenBank/DDBJ databases">
        <title>Thermopilla bonchosmolovskayae gen. nov., sp. nov., a moderately thermophilic Chloroflexi bacterium from a Chukotka hot spring (Arctic, Russia), representing a novel classis Thermopillaia, which include previously uncultivated lineage OLB14.</title>
        <authorList>
            <person name="Kochetkova T.V."/>
            <person name="Zayulina K.S."/>
            <person name="Zhigarkov V.S."/>
            <person name="Minaev N.V."/>
            <person name="Novikov A."/>
            <person name="Toshchakov S.V."/>
            <person name="Elcheninov A.G."/>
            <person name="Kublanov I.V."/>
        </authorList>
    </citation>
    <scope>NUCLEOTIDE SEQUENCE [LARGE SCALE GENOMIC DNA]</scope>
    <source>
        <strain evidence="2 3">3753O</strain>
    </source>
</reference>
<organism evidence="2 3">
    <name type="scientific">Tepidiforma bonchosmolovskayae</name>
    <dbReference type="NCBI Taxonomy" id="2601677"/>
    <lineage>
        <taxon>Bacteria</taxon>
        <taxon>Bacillati</taxon>
        <taxon>Chloroflexota</taxon>
        <taxon>Tepidiformia</taxon>
        <taxon>Tepidiformales</taxon>
        <taxon>Tepidiformaceae</taxon>
        <taxon>Tepidiforma</taxon>
    </lineage>
</organism>
<name>A0ABX6BZV9_9CHLR</name>
<protein>
    <submittedName>
        <fullName evidence="2">DUF2269 family protein</fullName>
    </submittedName>
</protein>
<feature type="transmembrane region" description="Helical" evidence="1">
    <location>
        <begin position="104"/>
        <end position="123"/>
    </location>
</feature>
<keyword evidence="3" id="KW-1185">Reference proteome</keyword>
<sequence>MKPLTIQRHERTIPRISRGHAMNSYRILLYLHIAPVVVGLGTTFAFPILQAAGEAQGTGATRFAIRTTERLEKLIVNPAVVLLFLMGLGLIFDDHTGYRDDFPLWLGVAIAWFLAAFALSNVVQRRNLSRALQLLDGTPDDAPLPAAYLAHAPRIRIVGAILGASALGILFLMVWKPGQ</sequence>
<reference evidence="2 3" key="1">
    <citation type="submission" date="2019-08" db="EMBL/GenBank/DDBJ databases">
        <authorList>
            <person name="Toschakov S.V."/>
        </authorList>
    </citation>
    <scope>NUCLEOTIDE SEQUENCE [LARGE SCALE GENOMIC DNA]</scope>
    <source>
        <strain evidence="2 3">3753O</strain>
    </source>
</reference>
<dbReference type="Pfam" id="PF10027">
    <property type="entry name" value="DUF2269"/>
    <property type="match status" value="1"/>
</dbReference>
<keyword evidence="1" id="KW-0812">Transmembrane</keyword>
<proteinExistence type="predicted"/>
<keyword evidence="1" id="KW-1133">Transmembrane helix</keyword>